<dbReference type="InterPro" id="IPR027197">
    <property type="entry name" value="SLC43A3"/>
</dbReference>
<evidence type="ECO:0000256" key="1">
    <source>
        <dbReference type="SAM" id="MobiDB-lite"/>
    </source>
</evidence>
<dbReference type="Proteomes" id="UP000749559">
    <property type="component" value="Unassembled WGS sequence"/>
</dbReference>
<dbReference type="PANTHER" id="PTHR20765:SF1">
    <property type="entry name" value="EQUILIBRATIVE NUCLEOBASE TRANSPORTER 1"/>
    <property type="match status" value="1"/>
</dbReference>
<dbReference type="AlphaFoldDB" id="A0A8J1XYE0"/>
<dbReference type="Pfam" id="PF07690">
    <property type="entry name" value="MFS_1"/>
    <property type="match status" value="1"/>
</dbReference>
<feature type="transmembrane region" description="Helical" evidence="2">
    <location>
        <begin position="382"/>
        <end position="405"/>
    </location>
</feature>
<feature type="transmembrane region" description="Helical" evidence="2">
    <location>
        <begin position="205"/>
        <end position="226"/>
    </location>
</feature>
<feature type="transmembrane region" description="Helical" evidence="2">
    <location>
        <begin position="147"/>
        <end position="167"/>
    </location>
</feature>
<gene>
    <name evidence="3" type="ORF">OFUS_LOCUS19166</name>
</gene>
<comment type="caution">
    <text evidence="3">The sequence shown here is derived from an EMBL/GenBank/DDBJ whole genome shotgun (WGS) entry which is preliminary data.</text>
</comment>
<dbReference type="Gene3D" id="1.20.1250.20">
    <property type="entry name" value="MFS general substrate transporter like domains"/>
    <property type="match status" value="1"/>
</dbReference>
<feature type="transmembrane region" description="Helical" evidence="2">
    <location>
        <begin position="456"/>
        <end position="478"/>
    </location>
</feature>
<dbReference type="CDD" id="cd06174">
    <property type="entry name" value="MFS"/>
    <property type="match status" value="1"/>
</dbReference>
<proteinExistence type="predicted"/>
<name>A0A8J1XYE0_OWEFU</name>
<reference evidence="3" key="1">
    <citation type="submission" date="2022-03" db="EMBL/GenBank/DDBJ databases">
        <authorList>
            <person name="Martin C."/>
        </authorList>
    </citation>
    <scope>NUCLEOTIDE SEQUENCE</scope>
</reference>
<sequence>MTEISRVKRMLIFTAGFIEALLFAGCIFGWSSLLFVLKEDGIYSNLCNAVDATINNGTQSLNYTEEVVVDVGVVELNPNSTIQVDIPLPGSTAATEVLQHVPPHQHKYPTCAEQDSMLALVFTIANLCFTLYNPLIGTIFDKFGTRLSRLMASTLLISGGIFLAFTTTDIPHLIFPGMSLFAMGGMQLYVSNLQIGSMFGKRQSTVVTIYSGSFDTSSVGFLLVKIAYDNGISRQHSMYFYTSLVAIVLLNTFLLMPKFKVFTDEKQTKGEQLENGEEMKTLRSQNTIDEKNDAKTDIQADNEDKSDQNSHLAADNHTDLQEDHIVKGNESIKPIKRYVFSLLYMFHIIWITIGQLRFIFLVGSMNALLNVRANGDHETVSFLTNVLSYFMMCGLLCAPFAGMIMDKHSRIIQSKKSNSAMSLLDNALSTSIALTITCIMMIGVSVLVLIPVLELLYIAFLFVVVFRSFLYGTAISFIGKVFPMQYFGSLLGLMYFISGAIATLQFPLFIWAEGPPKDPTYPNALLLALAVVSTIHPIYIIFKHKQSSKLTGLG</sequence>
<keyword evidence="2" id="KW-0812">Transmembrane</keyword>
<feature type="compositionally biased region" description="Basic and acidic residues" evidence="1">
    <location>
        <begin position="270"/>
        <end position="281"/>
    </location>
</feature>
<feature type="transmembrane region" description="Helical" evidence="2">
    <location>
        <begin position="238"/>
        <end position="256"/>
    </location>
</feature>
<feature type="transmembrane region" description="Helical" evidence="2">
    <location>
        <begin position="490"/>
        <end position="512"/>
    </location>
</feature>
<dbReference type="SUPFAM" id="SSF103473">
    <property type="entry name" value="MFS general substrate transporter"/>
    <property type="match status" value="1"/>
</dbReference>
<keyword evidence="2" id="KW-1133">Transmembrane helix</keyword>
<feature type="transmembrane region" description="Helical" evidence="2">
    <location>
        <begin position="342"/>
        <end position="362"/>
    </location>
</feature>
<feature type="transmembrane region" description="Helical" evidence="2">
    <location>
        <begin position="117"/>
        <end position="135"/>
    </location>
</feature>
<accession>A0A8J1XYE0</accession>
<keyword evidence="4" id="KW-1185">Reference proteome</keyword>
<keyword evidence="2" id="KW-0472">Membrane</keyword>
<evidence type="ECO:0000313" key="4">
    <source>
        <dbReference type="Proteomes" id="UP000749559"/>
    </source>
</evidence>
<dbReference type="PANTHER" id="PTHR20765">
    <property type="entry name" value="SOLUTE CARRIER FAMILY 43 MEMBER 3-RELATED"/>
    <property type="match status" value="1"/>
</dbReference>
<dbReference type="InterPro" id="IPR011701">
    <property type="entry name" value="MFS"/>
</dbReference>
<organism evidence="3 4">
    <name type="scientific">Owenia fusiformis</name>
    <name type="common">Polychaete worm</name>
    <dbReference type="NCBI Taxonomy" id="6347"/>
    <lineage>
        <taxon>Eukaryota</taxon>
        <taxon>Metazoa</taxon>
        <taxon>Spiralia</taxon>
        <taxon>Lophotrochozoa</taxon>
        <taxon>Annelida</taxon>
        <taxon>Polychaeta</taxon>
        <taxon>Sedentaria</taxon>
        <taxon>Canalipalpata</taxon>
        <taxon>Sabellida</taxon>
        <taxon>Oweniida</taxon>
        <taxon>Oweniidae</taxon>
        <taxon>Owenia</taxon>
    </lineage>
</organism>
<dbReference type="GO" id="GO:0022857">
    <property type="term" value="F:transmembrane transporter activity"/>
    <property type="evidence" value="ECO:0007669"/>
    <property type="project" value="InterPro"/>
</dbReference>
<dbReference type="EMBL" id="CAIIXF020000009">
    <property type="protein sequence ID" value="CAH1794481.1"/>
    <property type="molecule type" value="Genomic_DNA"/>
</dbReference>
<evidence type="ECO:0000256" key="2">
    <source>
        <dbReference type="SAM" id="Phobius"/>
    </source>
</evidence>
<feature type="transmembrane region" description="Helical" evidence="2">
    <location>
        <begin position="426"/>
        <end position="450"/>
    </location>
</feature>
<evidence type="ECO:0000313" key="3">
    <source>
        <dbReference type="EMBL" id="CAH1794481.1"/>
    </source>
</evidence>
<dbReference type="InterPro" id="IPR036259">
    <property type="entry name" value="MFS_trans_sf"/>
</dbReference>
<feature type="transmembrane region" description="Helical" evidence="2">
    <location>
        <begin position="173"/>
        <end position="193"/>
    </location>
</feature>
<feature type="transmembrane region" description="Helical" evidence="2">
    <location>
        <begin position="524"/>
        <end position="542"/>
    </location>
</feature>
<protein>
    <submittedName>
        <fullName evidence="3">Uncharacterized protein</fullName>
    </submittedName>
</protein>
<dbReference type="OrthoDB" id="330047at2759"/>
<feature type="transmembrane region" description="Helical" evidence="2">
    <location>
        <begin position="12"/>
        <end position="36"/>
    </location>
</feature>
<feature type="region of interest" description="Disordered" evidence="1">
    <location>
        <begin position="270"/>
        <end position="293"/>
    </location>
</feature>